<dbReference type="Gene3D" id="3.40.50.300">
    <property type="entry name" value="P-loop containing nucleotide triphosphate hydrolases"/>
    <property type="match status" value="1"/>
</dbReference>
<dbReference type="Proteomes" id="UP000092600">
    <property type="component" value="Unassembled WGS sequence"/>
</dbReference>
<dbReference type="InterPro" id="IPR003593">
    <property type="entry name" value="AAA+_ATPase"/>
</dbReference>
<dbReference type="InterPro" id="IPR027417">
    <property type="entry name" value="P-loop_NTPase"/>
</dbReference>
<dbReference type="Pfam" id="PF25895">
    <property type="entry name" value="WHD_plant_disease"/>
    <property type="match status" value="1"/>
</dbReference>
<evidence type="ECO:0000313" key="3">
    <source>
        <dbReference type="EMBL" id="OAY68964.1"/>
    </source>
</evidence>
<dbReference type="SMART" id="SM00382">
    <property type="entry name" value="AAA"/>
    <property type="match status" value="1"/>
</dbReference>
<dbReference type="GO" id="GO:0000725">
    <property type="term" value="P:recombinational repair"/>
    <property type="evidence" value="ECO:0007669"/>
    <property type="project" value="TreeGrafter"/>
</dbReference>
<comment type="caution">
    <text evidence="3">The sequence shown here is derived from an EMBL/GenBank/DDBJ whole genome shotgun (WGS) entry which is preliminary data.</text>
</comment>
<evidence type="ECO:0000313" key="4">
    <source>
        <dbReference type="Proteomes" id="UP000092600"/>
    </source>
</evidence>
<name>A0A199UW22_ANACO</name>
<dbReference type="SUPFAM" id="SSF52540">
    <property type="entry name" value="P-loop containing nucleoside triphosphate hydrolases"/>
    <property type="match status" value="1"/>
</dbReference>
<dbReference type="InterPro" id="IPR058874">
    <property type="entry name" value="WHD_plant"/>
</dbReference>
<sequence>MDPFSESPVGIPRNPNAPAPAPAPSSSLGPFVEHVAGEEENPAALPFPLLPWRARRCDVYLGFSGAGDGPAVRRLVAWLRAELEAQGIACFAARGAGAAREAAMGAASLGVVVVSAGSLSSPCSVEEILMFSERGNLVPLFFGVKPSKEDSAAWMRCGGSEKECAAALHALSCAAVRLEADEGNLRGCVFDAVELIGLRLGRKYAAESVRRWRELAADEFPFPRNANFVGRTRELHELELLLFGEAANSRASMSAGPSKQFAESSKGEGEMPPMWEQFEDDIERSSGGNGVACVCGDSGIGKTELLLEFAYRFSKRYKLVLWAGGEVRYLRENYMKLLPRLGIDVGFESEVSLGSSRRGSFELMEGDAVGRVRKELARDIPFLLVIDNLESEKDWWDGRSIVDLLPRSGGGTHVIISTRLPQISIGKPLRLSHLPPSEALSLMKGSSRDLRTQDIDALRLIEEKIGRLPLGLAIVGAIFCELRIGPLELLNAIDDTPMREISWVTKDDVLLSRNPFLVQLLDLCFSLLDREKNLGKLASRMIEASSWFAPSPIPISMLALAARGISKGRQQLTQVRKGFARVLSCSLCIAPAATKNNPEAEASSMLIRFGLARSCAREGYLSFHDIVNLHARRRSNAEFARSAVVRAIIKEGSVSRHSDHVWAACFLLFRSGTGPVTVDLPTRDLLSFIKRFVLPLASQSFTMFSMYNAVLELLRLSSRALEVLVDSFLSEEKKYASSCFNPKRMSSVEPNPLLYCDLERVRATILDRRAMIMMRGCQHDVAEQLCRTAVGIKEVIYGPEHPETRSTCILMEQSIMCQSKF</sequence>
<accession>A0A199UW22</accession>
<protein>
    <recommendedName>
        <fullName evidence="2">AAA+ ATPase domain-containing protein</fullName>
    </recommendedName>
</protein>
<feature type="domain" description="AAA+ ATPase" evidence="2">
    <location>
        <begin position="288"/>
        <end position="444"/>
    </location>
</feature>
<gene>
    <name evidence="3" type="ORF">ACMD2_13014</name>
</gene>
<dbReference type="PANTHER" id="PTHR32472">
    <property type="entry name" value="DNA REPAIR PROTEIN RADA"/>
    <property type="match status" value="1"/>
</dbReference>
<feature type="region of interest" description="Disordered" evidence="1">
    <location>
        <begin position="1"/>
        <end position="25"/>
    </location>
</feature>
<evidence type="ECO:0000256" key="1">
    <source>
        <dbReference type="SAM" id="MobiDB-lite"/>
    </source>
</evidence>
<reference evidence="3 4" key="1">
    <citation type="journal article" date="2016" name="DNA Res.">
        <title>The draft genome of MD-2 pineapple using hybrid error correction of long reads.</title>
        <authorList>
            <person name="Redwan R.M."/>
            <person name="Saidin A."/>
            <person name="Kumar S.V."/>
        </authorList>
    </citation>
    <scope>NUCLEOTIDE SEQUENCE [LARGE SCALE GENOMIC DNA]</scope>
    <source>
        <strain evidence="4">cv. MD2</strain>
        <tissue evidence="3">Leaf</tissue>
    </source>
</reference>
<organism evidence="3 4">
    <name type="scientific">Ananas comosus</name>
    <name type="common">Pineapple</name>
    <name type="synonym">Ananas ananas</name>
    <dbReference type="NCBI Taxonomy" id="4615"/>
    <lineage>
        <taxon>Eukaryota</taxon>
        <taxon>Viridiplantae</taxon>
        <taxon>Streptophyta</taxon>
        <taxon>Embryophyta</taxon>
        <taxon>Tracheophyta</taxon>
        <taxon>Spermatophyta</taxon>
        <taxon>Magnoliopsida</taxon>
        <taxon>Liliopsida</taxon>
        <taxon>Poales</taxon>
        <taxon>Bromeliaceae</taxon>
        <taxon>Bromelioideae</taxon>
        <taxon>Ananas</taxon>
    </lineage>
</organism>
<dbReference type="PANTHER" id="PTHR32472:SF18">
    <property type="entry name" value="OS11G0576100 PROTEIN"/>
    <property type="match status" value="1"/>
</dbReference>
<dbReference type="AlphaFoldDB" id="A0A199UW22"/>
<dbReference type="STRING" id="4615.A0A199UW22"/>
<proteinExistence type="predicted"/>
<evidence type="ECO:0000259" key="2">
    <source>
        <dbReference type="SMART" id="SM00382"/>
    </source>
</evidence>
<dbReference type="EMBL" id="LSRQ01004632">
    <property type="protein sequence ID" value="OAY68964.1"/>
    <property type="molecule type" value="Genomic_DNA"/>
</dbReference>